<feature type="transmembrane region" description="Helical" evidence="5">
    <location>
        <begin position="343"/>
        <end position="367"/>
    </location>
</feature>
<keyword evidence="3 5" id="KW-1133">Transmembrane helix</keyword>
<keyword evidence="8" id="KW-1185">Reference proteome</keyword>
<dbReference type="EMBL" id="GG662441">
    <property type="protein sequence ID" value="EAS04852.2"/>
    <property type="molecule type" value="Genomic_DNA"/>
</dbReference>
<keyword evidence="4 5" id="KW-0472">Membrane</keyword>
<feature type="transmembrane region" description="Helical" evidence="5">
    <location>
        <begin position="116"/>
        <end position="138"/>
    </location>
</feature>
<accession>I7M440</accession>
<dbReference type="PANTHER" id="PTHR22950:SF666">
    <property type="entry name" value="VACUOLAR AMINO ACID TRANSPORTER 4"/>
    <property type="match status" value="1"/>
</dbReference>
<feature type="domain" description="Amino acid transporter transmembrane" evidence="6">
    <location>
        <begin position="112"/>
        <end position="523"/>
    </location>
</feature>
<evidence type="ECO:0000313" key="7">
    <source>
        <dbReference type="EMBL" id="EAS04852.2"/>
    </source>
</evidence>
<gene>
    <name evidence="7" type="ORF">TTHERM_00468020</name>
</gene>
<feature type="transmembrane region" description="Helical" evidence="5">
    <location>
        <begin position="311"/>
        <end position="331"/>
    </location>
</feature>
<feature type="transmembrane region" description="Helical" evidence="5">
    <location>
        <begin position="271"/>
        <end position="291"/>
    </location>
</feature>
<dbReference type="RefSeq" id="XP_001025097.2">
    <property type="nucleotide sequence ID" value="XM_001025097.2"/>
</dbReference>
<dbReference type="GO" id="GO:0016020">
    <property type="term" value="C:membrane"/>
    <property type="evidence" value="ECO:0007669"/>
    <property type="project" value="UniProtKB-SubCell"/>
</dbReference>
<feature type="transmembrane region" description="Helical" evidence="5">
    <location>
        <begin position="144"/>
        <end position="164"/>
    </location>
</feature>
<dbReference type="AlphaFoldDB" id="I7M440"/>
<dbReference type="OrthoDB" id="339469at2759"/>
<evidence type="ECO:0000259" key="6">
    <source>
        <dbReference type="Pfam" id="PF01490"/>
    </source>
</evidence>
<dbReference type="PANTHER" id="PTHR22950">
    <property type="entry name" value="AMINO ACID TRANSPORTER"/>
    <property type="match status" value="1"/>
</dbReference>
<feature type="transmembrane region" description="Helical" evidence="5">
    <location>
        <begin position="502"/>
        <end position="525"/>
    </location>
</feature>
<evidence type="ECO:0000256" key="4">
    <source>
        <dbReference type="ARBA" id="ARBA00023136"/>
    </source>
</evidence>
<dbReference type="STRING" id="312017.I7M440"/>
<protein>
    <submittedName>
        <fullName evidence="7">Transmembrane amino acid transporter protein</fullName>
    </submittedName>
</protein>
<sequence>MKQVVQFKLNQTDQVFSTSLIQFSPSKSSQGVFKNEVSESQHSFKSFKELKDEFNITHHQHSQFYDSSFNSIDIIVETEMVDEDNKTPKIANFNKNNLMMKKQYTRMDNKQKSTNFEAFLLIGKYFFSVGILALPYMFYLTGFILGSLLIIFTAAMTIYSIHLIMAVHLDIQSKVDPSQVKQTTTITELAFKIFGVPGQLSCRIFSTIANLGSCISYIIFFEIYISGIIQEQWSNKITNEQAHLIGALFAFTIILPLSTVNNITLFWQTNLVGFLVGLIAVLWMLYLDFSLILGTGGVQRSENDLWKTDNFFLAVGISVYSFQVMGIALNIRNSMENPNNFIPVFYTSTILTCLMYLVFGIVTQLAIGEYTEDIVLLNFAPQTIIGFCVRLMYTISVLLSYPLKFYVVVQIYENLKCFKDEIFSVEKYEMSEYKNFFDQSLALLKRYAIRYVLIVSIFMLSLTTYKLAKIISLVGSLGSIILQFVIPQLVYMRYFKVQWYRIIFGITICLIFVISACLGVFYSLMSLSSNH</sequence>
<feature type="transmembrane region" description="Helical" evidence="5">
    <location>
        <begin position="379"/>
        <end position="401"/>
    </location>
</feature>
<comment type="subcellular location">
    <subcellularLocation>
        <location evidence="1">Membrane</location>
        <topology evidence="1">Multi-pass membrane protein</topology>
    </subcellularLocation>
</comment>
<evidence type="ECO:0000256" key="1">
    <source>
        <dbReference type="ARBA" id="ARBA00004141"/>
    </source>
</evidence>
<name>I7M440_TETTS</name>
<evidence type="ECO:0000313" key="8">
    <source>
        <dbReference type="Proteomes" id="UP000009168"/>
    </source>
</evidence>
<evidence type="ECO:0000256" key="3">
    <source>
        <dbReference type="ARBA" id="ARBA00022989"/>
    </source>
</evidence>
<dbReference type="eggNOG" id="KOG1304">
    <property type="taxonomic scope" value="Eukaryota"/>
</dbReference>
<dbReference type="InterPro" id="IPR013057">
    <property type="entry name" value="AA_transpt_TM"/>
</dbReference>
<keyword evidence="2 5" id="KW-0812">Transmembrane</keyword>
<dbReference type="Proteomes" id="UP000009168">
    <property type="component" value="Unassembled WGS sequence"/>
</dbReference>
<feature type="transmembrane region" description="Helical" evidence="5">
    <location>
        <begin position="447"/>
        <end position="464"/>
    </location>
</feature>
<dbReference type="GeneID" id="7830499"/>
<proteinExistence type="predicted"/>
<evidence type="ECO:0000256" key="2">
    <source>
        <dbReference type="ARBA" id="ARBA00022692"/>
    </source>
</evidence>
<dbReference type="InParanoid" id="I7M440"/>
<feature type="transmembrane region" description="Helical" evidence="5">
    <location>
        <begin position="241"/>
        <end position="259"/>
    </location>
</feature>
<evidence type="ECO:0000256" key="5">
    <source>
        <dbReference type="SAM" id="Phobius"/>
    </source>
</evidence>
<reference evidence="8" key="1">
    <citation type="journal article" date="2006" name="PLoS Biol.">
        <title>Macronuclear genome sequence of the ciliate Tetrahymena thermophila, a model eukaryote.</title>
        <authorList>
            <person name="Eisen J.A."/>
            <person name="Coyne R.S."/>
            <person name="Wu M."/>
            <person name="Wu D."/>
            <person name="Thiagarajan M."/>
            <person name="Wortman J.R."/>
            <person name="Badger J.H."/>
            <person name="Ren Q."/>
            <person name="Amedeo P."/>
            <person name="Jones K.M."/>
            <person name="Tallon L.J."/>
            <person name="Delcher A.L."/>
            <person name="Salzberg S.L."/>
            <person name="Silva J.C."/>
            <person name="Haas B.J."/>
            <person name="Majoros W.H."/>
            <person name="Farzad M."/>
            <person name="Carlton J.M."/>
            <person name="Smith R.K. Jr."/>
            <person name="Garg J."/>
            <person name="Pearlman R.E."/>
            <person name="Karrer K.M."/>
            <person name="Sun L."/>
            <person name="Manning G."/>
            <person name="Elde N.C."/>
            <person name="Turkewitz A.P."/>
            <person name="Asai D.J."/>
            <person name="Wilkes D.E."/>
            <person name="Wang Y."/>
            <person name="Cai H."/>
            <person name="Collins K."/>
            <person name="Stewart B.A."/>
            <person name="Lee S.R."/>
            <person name="Wilamowska K."/>
            <person name="Weinberg Z."/>
            <person name="Ruzzo W.L."/>
            <person name="Wloga D."/>
            <person name="Gaertig J."/>
            <person name="Frankel J."/>
            <person name="Tsao C.-C."/>
            <person name="Gorovsky M.A."/>
            <person name="Keeling P.J."/>
            <person name="Waller R.F."/>
            <person name="Patron N.J."/>
            <person name="Cherry J.M."/>
            <person name="Stover N.A."/>
            <person name="Krieger C.J."/>
            <person name="del Toro C."/>
            <person name="Ryder H.F."/>
            <person name="Williamson S.C."/>
            <person name="Barbeau R.A."/>
            <person name="Hamilton E.P."/>
            <person name="Orias E."/>
        </authorList>
    </citation>
    <scope>NUCLEOTIDE SEQUENCE [LARGE SCALE GENOMIC DNA]</scope>
    <source>
        <strain evidence="8">SB210</strain>
    </source>
</reference>
<feature type="transmembrane region" description="Helical" evidence="5">
    <location>
        <begin position="208"/>
        <end position="229"/>
    </location>
</feature>
<organism evidence="7 8">
    <name type="scientific">Tetrahymena thermophila (strain SB210)</name>
    <dbReference type="NCBI Taxonomy" id="312017"/>
    <lineage>
        <taxon>Eukaryota</taxon>
        <taxon>Sar</taxon>
        <taxon>Alveolata</taxon>
        <taxon>Ciliophora</taxon>
        <taxon>Intramacronucleata</taxon>
        <taxon>Oligohymenophorea</taxon>
        <taxon>Hymenostomatida</taxon>
        <taxon>Tetrahymenina</taxon>
        <taxon>Tetrahymenidae</taxon>
        <taxon>Tetrahymena</taxon>
    </lineage>
</organism>
<dbReference type="KEGG" id="tet:TTHERM_00468020"/>
<feature type="transmembrane region" description="Helical" evidence="5">
    <location>
        <begin position="470"/>
        <end position="490"/>
    </location>
</feature>
<dbReference type="Pfam" id="PF01490">
    <property type="entry name" value="Aa_trans"/>
    <property type="match status" value="1"/>
</dbReference>
<dbReference type="FunCoup" id="I7M440">
    <property type="interactions" value="2"/>
</dbReference>
<dbReference type="GO" id="GO:0015179">
    <property type="term" value="F:L-amino acid transmembrane transporter activity"/>
    <property type="evidence" value="ECO:0007669"/>
    <property type="project" value="TreeGrafter"/>
</dbReference>